<comment type="subunit">
    <text evidence="1">Monomer in both c-di-GMP-bound and free forms.</text>
</comment>
<dbReference type="SUPFAM" id="SSF141371">
    <property type="entry name" value="PilZ domain-like"/>
    <property type="match status" value="1"/>
</dbReference>
<comment type="function">
    <text evidence="1">Binds the second messenger bis-(3'-5') cyclic dimeric guanosine monophosphate (c-di-GMP). Can bind two c-di-GMP molecules per monomer. May play a role in bacterial second-messenger regulated processes. Binding to c-di-GMP induces a conformational change of the C- and N-termini resulting in the exposure of a highly negative surface on one side of the protein to a possible effector protein.</text>
</comment>
<gene>
    <name evidence="3" type="ORF">J3U76_01620</name>
</gene>
<keyword evidence="4" id="KW-1185">Reference proteome</keyword>
<dbReference type="EMBL" id="JAGDFX010000002">
    <property type="protein sequence ID" value="MBO1518341.1"/>
    <property type="molecule type" value="Genomic_DNA"/>
</dbReference>
<sequence>MPDRRVFTRINFNTPAWLVTHDGQQFATQVQDISLHGALVSVNEPWPNITGEQIELRLSLDGQDENIIMLTQQRYHQTGFIGLECQRLDINSAGHLRRLVELNLGDEVLLQRQFEELLDQ</sequence>
<evidence type="ECO:0000313" key="3">
    <source>
        <dbReference type="EMBL" id="MBO1518341.1"/>
    </source>
</evidence>
<evidence type="ECO:0000256" key="1">
    <source>
        <dbReference type="PIRNR" id="PIRNR028141"/>
    </source>
</evidence>
<dbReference type="InterPro" id="IPR027021">
    <property type="entry name" value="C-di-GMP_BP_PA4608"/>
</dbReference>
<keyword evidence="1" id="KW-0547">Nucleotide-binding</keyword>
<comment type="caution">
    <text evidence="3">The sequence shown here is derived from an EMBL/GenBank/DDBJ whole genome shotgun (WGS) entry which is preliminary data.</text>
</comment>
<dbReference type="PIRSF" id="PIRSF028141">
    <property type="entry name" value="C-di-GMP_BP_PA4608"/>
    <property type="match status" value="1"/>
</dbReference>
<dbReference type="Proteomes" id="UP000664882">
    <property type="component" value="Unassembled WGS sequence"/>
</dbReference>
<reference evidence="3 4" key="1">
    <citation type="submission" date="2021-03" db="EMBL/GenBank/DDBJ databases">
        <title>Oceanisphaera sp. nov., isolated from the intestine.</title>
        <authorList>
            <person name="Zhao L.-H."/>
            <person name="Shi L.-F."/>
        </authorList>
    </citation>
    <scope>NUCLEOTIDE SEQUENCE [LARGE SCALE GENOMIC DNA]</scope>
    <source>
        <strain evidence="3 4">DM8</strain>
    </source>
</reference>
<organism evidence="3 4">
    <name type="scientific">Oceanisphaera pacifica</name>
    <dbReference type="NCBI Taxonomy" id="2818389"/>
    <lineage>
        <taxon>Bacteria</taxon>
        <taxon>Pseudomonadati</taxon>
        <taxon>Pseudomonadota</taxon>
        <taxon>Gammaproteobacteria</taxon>
        <taxon>Aeromonadales</taxon>
        <taxon>Aeromonadaceae</taxon>
        <taxon>Oceanisphaera</taxon>
    </lineage>
</organism>
<protein>
    <recommendedName>
        <fullName evidence="1">Cyclic diguanosine monophosphate-binding protein</fullName>
        <shortName evidence="1">c-di-GMP-binding protein</shortName>
    </recommendedName>
    <alternativeName>
        <fullName evidence="1">Pilz domain-containing protein</fullName>
    </alternativeName>
</protein>
<evidence type="ECO:0000259" key="2">
    <source>
        <dbReference type="Pfam" id="PF07238"/>
    </source>
</evidence>
<evidence type="ECO:0000313" key="4">
    <source>
        <dbReference type="Proteomes" id="UP000664882"/>
    </source>
</evidence>
<dbReference type="Pfam" id="PF07238">
    <property type="entry name" value="PilZ"/>
    <property type="match status" value="1"/>
</dbReference>
<dbReference type="InterPro" id="IPR009875">
    <property type="entry name" value="PilZ_domain"/>
</dbReference>
<proteinExistence type="predicted"/>
<keyword evidence="1" id="KW-0973">c-di-GMP</keyword>
<accession>A0ABS3NDH9</accession>
<name>A0ABS3NDH9_9GAMM</name>
<dbReference type="Gene3D" id="2.40.10.220">
    <property type="entry name" value="predicted glycosyltransferase like domains"/>
    <property type="match status" value="1"/>
</dbReference>
<feature type="domain" description="PilZ" evidence="2">
    <location>
        <begin position="3"/>
        <end position="101"/>
    </location>
</feature>
<dbReference type="RefSeq" id="WP_208003930.1">
    <property type="nucleotide sequence ID" value="NZ_JAGDFX010000002.1"/>
</dbReference>